<dbReference type="InterPro" id="IPR036259">
    <property type="entry name" value="MFS_trans_sf"/>
</dbReference>
<feature type="transmembrane region" description="Helical" evidence="6">
    <location>
        <begin position="399"/>
        <end position="420"/>
    </location>
</feature>
<feature type="compositionally biased region" description="Basic and acidic residues" evidence="5">
    <location>
        <begin position="268"/>
        <end position="278"/>
    </location>
</feature>
<feature type="transmembrane region" description="Helical" evidence="6">
    <location>
        <begin position="148"/>
        <end position="173"/>
    </location>
</feature>
<sequence>MGLRDANMNPEESHRKIRIISVCAATLIALSSGTNYAYSAWAPQFAERLHLSATQSNLIGNFGNIGMYAMGIPGGILIDSRGPRWGVCAGLIALACGYFPLRSAYVAAGEGYSTASLCFFALMSGIGSCTAFSAALKVSASNWPNHRGTATAFPLSAFGLSAFFYTAMSGYFFPNDTSGLLLLLAVGTVGMIFIGMFFLQIIRPNSPYEALPTDERPALARKDSNRMRRTSTHSRHSSKDGNGEGVAEETSPLNSPTHSSSPGDLDDDPKHPHEHTNSHIKSDITGFRLLKSPKFWQLFVMLGLLCGVGLMTINNIGNNARSLWHHFDDTASHDFIQQRQLVHVSILSLCSFLGRLGSGIGSDWLIHHRASRFWTLVTSATLFCLAQVVALTLENPNQLFWLSGLTGLAYGALFGVYPALVADAFGPSGMGINWGAMTMAPVVSGNVFNLAYGKILDQHSYYEGDGQGGGRARVERMKVNLNISLCKLTAIRSTAQSRKYEDKLNPEATSGLPFPTKLQPRTVKPPKTFYTSIPPPTPYPVNPLYPGPASATLAAALKSINRLKSLVSIFLNNVPSDQTALQTGHPILPNALIPPPSSPAHNLRICTCAASALARHARHGNEARPI</sequence>
<accession>A0A3M7IVN9</accession>
<comment type="subcellular location">
    <subcellularLocation>
        <location evidence="1">Membrane</location>
        <topology evidence="1">Multi-pass membrane protein</topology>
    </subcellularLocation>
</comment>
<feature type="transmembrane region" description="Helical" evidence="6">
    <location>
        <begin position="179"/>
        <end position="199"/>
    </location>
</feature>
<dbReference type="PANTHER" id="PTHR21576">
    <property type="entry name" value="UNCHARACTERIZED NODULIN-LIKE PROTEIN"/>
    <property type="match status" value="1"/>
</dbReference>
<evidence type="ECO:0000313" key="8">
    <source>
        <dbReference type="Proteomes" id="UP000281677"/>
    </source>
</evidence>
<feature type="transmembrane region" description="Helical" evidence="6">
    <location>
        <begin position="85"/>
        <end position="108"/>
    </location>
</feature>
<evidence type="ECO:0000256" key="4">
    <source>
        <dbReference type="ARBA" id="ARBA00023136"/>
    </source>
</evidence>
<evidence type="ECO:0000256" key="5">
    <source>
        <dbReference type="SAM" id="MobiDB-lite"/>
    </source>
</evidence>
<dbReference type="Proteomes" id="UP000281677">
    <property type="component" value="Unassembled WGS sequence"/>
</dbReference>
<reference evidence="7 8" key="1">
    <citation type="journal article" date="2018" name="BMC Genomics">
        <title>Genomic evidence for intraspecific hybridization in a clonal and extremely halotolerant yeast.</title>
        <authorList>
            <person name="Gostincar C."/>
            <person name="Stajich J.E."/>
            <person name="Zupancic J."/>
            <person name="Zalar P."/>
            <person name="Gunde-Cimerman N."/>
        </authorList>
    </citation>
    <scope>NUCLEOTIDE SEQUENCE [LARGE SCALE GENOMIC DNA]</scope>
    <source>
        <strain evidence="7 8">EXF-120</strain>
    </source>
</reference>
<feature type="transmembrane region" description="Helical" evidence="6">
    <location>
        <begin position="114"/>
        <end position="136"/>
    </location>
</feature>
<organism evidence="7 8">
    <name type="scientific">Hortaea werneckii</name>
    <name type="common">Black yeast</name>
    <name type="synonym">Cladosporium werneckii</name>
    <dbReference type="NCBI Taxonomy" id="91943"/>
    <lineage>
        <taxon>Eukaryota</taxon>
        <taxon>Fungi</taxon>
        <taxon>Dikarya</taxon>
        <taxon>Ascomycota</taxon>
        <taxon>Pezizomycotina</taxon>
        <taxon>Dothideomycetes</taxon>
        <taxon>Dothideomycetidae</taxon>
        <taxon>Mycosphaerellales</taxon>
        <taxon>Teratosphaeriaceae</taxon>
        <taxon>Hortaea</taxon>
    </lineage>
</organism>
<feature type="region of interest" description="Disordered" evidence="5">
    <location>
        <begin position="212"/>
        <end position="278"/>
    </location>
</feature>
<dbReference type="InterPro" id="IPR011701">
    <property type="entry name" value="MFS"/>
</dbReference>
<name>A0A3M7IVN9_HORWE</name>
<feature type="region of interest" description="Disordered" evidence="5">
    <location>
        <begin position="499"/>
        <end position="518"/>
    </location>
</feature>
<dbReference type="Pfam" id="PF07690">
    <property type="entry name" value="MFS_1"/>
    <property type="match status" value="1"/>
</dbReference>
<dbReference type="SUPFAM" id="SSF103473">
    <property type="entry name" value="MFS general substrate transporter"/>
    <property type="match status" value="1"/>
</dbReference>
<evidence type="ECO:0000256" key="1">
    <source>
        <dbReference type="ARBA" id="ARBA00004141"/>
    </source>
</evidence>
<feature type="compositionally biased region" description="Basic residues" evidence="5">
    <location>
        <begin position="227"/>
        <end position="236"/>
    </location>
</feature>
<dbReference type="EMBL" id="QWIT01000159">
    <property type="protein sequence ID" value="RMZ29615.1"/>
    <property type="molecule type" value="Genomic_DNA"/>
</dbReference>
<keyword evidence="2 6" id="KW-0812">Transmembrane</keyword>
<evidence type="ECO:0008006" key="9">
    <source>
        <dbReference type="Google" id="ProtNLM"/>
    </source>
</evidence>
<proteinExistence type="predicted"/>
<evidence type="ECO:0000256" key="2">
    <source>
        <dbReference type="ARBA" id="ARBA00022692"/>
    </source>
</evidence>
<gene>
    <name evidence="7" type="ORF">D0859_06278</name>
</gene>
<dbReference type="Gene3D" id="1.20.1250.20">
    <property type="entry name" value="MFS general substrate transporter like domains"/>
    <property type="match status" value="1"/>
</dbReference>
<dbReference type="GO" id="GO:0000329">
    <property type="term" value="C:fungal-type vacuole membrane"/>
    <property type="evidence" value="ECO:0007669"/>
    <property type="project" value="TreeGrafter"/>
</dbReference>
<feature type="compositionally biased region" description="Polar residues" evidence="5">
    <location>
        <begin position="251"/>
        <end position="262"/>
    </location>
</feature>
<evidence type="ECO:0000256" key="3">
    <source>
        <dbReference type="ARBA" id="ARBA00022989"/>
    </source>
</evidence>
<feature type="transmembrane region" description="Helical" evidence="6">
    <location>
        <begin position="20"/>
        <end position="38"/>
    </location>
</feature>
<comment type="caution">
    <text evidence="7">The sequence shown here is derived from an EMBL/GenBank/DDBJ whole genome shotgun (WGS) entry which is preliminary data.</text>
</comment>
<feature type="transmembrane region" description="Helical" evidence="6">
    <location>
        <begin position="373"/>
        <end position="393"/>
    </location>
</feature>
<dbReference type="GO" id="GO:0022857">
    <property type="term" value="F:transmembrane transporter activity"/>
    <property type="evidence" value="ECO:0007669"/>
    <property type="project" value="InterPro"/>
</dbReference>
<protein>
    <recommendedName>
        <fullName evidence="9">Nodulin-like domain-containing protein</fullName>
    </recommendedName>
</protein>
<dbReference type="OrthoDB" id="410267at2759"/>
<feature type="transmembrane region" description="Helical" evidence="6">
    <location>
        <begin position="295"/>
        <end position="313"/>
    </location>
</feature>
<evidence type="ECO:0000256" key="6">
    <source>
        <dbReference type="SAM" id="Phobius"/>
    </source>
</evidence>
<feature type="transmembrane region" description="Helical" evidence="6">
    <location>
        <begin position="341"/>
        <end position="361"/>
    </location>
</feature>
<keyword evidence="4 6" id="KW-0472">Membrane</keyword>
<dbReference type="PANTHER" id="PTHR21576:SF158">
    <property type="entry name" value="RIBOSOMAL RNA-PROCESSING PROTEIN 12-LIKE CONSERVED DOMAIN-CONTAINING PROTEIN"/>
    <property type="match status" value="1"/>
</dbReference>
<feature type="compositionally biased region" description="Basic and acidic residues" evidence="5">
    <location>
        <begin position="213"/>
        <end position="226"/>
    </location>
</feature>
<evidence type="ECO:0000313" key="7">
    <source>
        <dbReference type="EMBL" id="RMZ29615.1"/>
    </source>
</evidence>
<dbReference type="AlphaFoldDB" id="A0A3M7IVN9"/>
<keyword evidence="3 6" id="KW-1133">Transmembrane helix</keyword>